<proteinExistence type="predicted"/>
<dbReference type="AlphaFoldDB" id="A0AAN9GJR3"/>
<dbReference type="InterPro" id="IPR013783">
    <property type="entry name" value="Ig-like_fold"/>
</dbReference>
<gene>
    <name evidence="2" type="ORF">V1264_014402</name>
</gene>
<dbReference type="PANTHER" id="PTHR46500:SF1">
    <property type="entry name" value="CILIA- AND FLAGELLA-ASSOCIATED PROTEIN 221"/>
    <property type="match status" value="1"/>
</dbReference>
<dbReference type="Proteomes" id="UP001374579">
    <property type="component" value="Unassembled WGS sequence"/>
</dbReference>
<accession>A0AAN9GJR3</accession>
<comment type="caution">
    <text evidence="2">The sequence shown here is derived from an EMBL/GenBank/DDBJ whole genome shotgun (WGS) entry which is preliminary data.</text>
</comment>
<dbReference type="Pfam" id="PF22067">
    <property type="entry name" value="Cep192_D3"/>
    <property type="match status" value="1"/>
</dbReference>
<dbReference type="Pfam" id="PF24771">
    <property type="entry name" value="Ig_CFAP74_1st"/>
    <property type="match status" value="1"/>
</dbReference>
<dbReference type="GO" id="GO:0044458">
    <property type="term" value="P:motile cilium assembly"/>
    <property type="evidence" value="ECO:0007669"/>
    <property type="project" value="TreeGrafter"/>
</dbReference>
<dbReference type="GO" id="GO:0003341">
    <property type="term" value="P:cilium movement"/>
    <property type="evidence" value="ECO:0007669"/>
    <property type="project" value="InterPro"/>
</dbReference>
<evidence type="ECO:0000259" key="1">
    <source>
        <dbReference type="Pfam" id="PF22067"/>
    </source>
</evidence>
<dbReference type="GO" id="GO:0097729">
    <property type="term" value="C:9+2 motile cilium"/>
    <property type="evidence" value="ECO:0007669"/>
    <property type="project" value="TreeGrafter"/>
</dbReference>
<evidence type="ECO:0000313" key="2">
    <source>
        <dbReference type="EMBL" id="KAK7110551.1"/>
    </source>
</evidence>
<sequence>MPTMMEGSRAGSGPLAVSVSLDNMEDGRRSPTNLLIDTMELVEARKPMHVPNHLLETKTFTQLGQNSMVHVKPEMIHFDGFEVNEKHVKKFVILNASSDVLRMHLIPPQSKYFSIKYKKGDRMVSGLTLECTIEFQPDEWRYYYDCIRINCPGDENLIVPIHGYPIMSTKEFPRNFTFPVTPVGQKATRVFPLRCMAPVDFEYDLMYIQPHPAFFIHPMSGIIPANSEVEVTVTYAPLEFQTASMQVQLNISQFNAKPILCTFIGTSKPGLLKEKTLSQLVAETPEVLDPRCVSPLDRARHNRRQKIKVKKAPQPPPPKKIEYKGLQFPTTIESPHAVAQVLNQEKGKLKVKDLRDTVHGKEEATETATRQMKEARFERAVRQNVYEERQNQLRWQVKVGDEQISNKQRGLILDARAQAYSHYKYNKREDPVPEDEFERQKTKTSFRRTIRDASKLGEEGMTFDPYMNDVWATRNAALDTFVQAVRKVIVRNRAAYKLNSLSSVVMNWSERKPAGEDEEDEEGKQKSATHLDLCIPAQRIQRTRFPTYVPPNVKDDMAPDALGEVPLVSTQVVVKEKVPYFNLKVPQMYRLQSYQPHNIHTACSGYVPPRLVKPLRTGAEDEVISLPQAPGSAVSVRASMSGEVGVTEGNWTGAEAQVEEKEKESPRETFQPPVITTLRPPEALFKPIDYPPLHIMNPAPGLQVFQAPMPYAEVDSEFHLCPLPRYFRQDYESNPHASTQRKYLDREDTIRGIMSWKKFPSQGLTSLANTPTLTNVWVPRWDDSFGTELLPTTVPFLFGGLPSDDAENLVEESQWDGDSEGVSLTPEMVNAQFALIDPSQPADDSKPASYSFPFGNKMPSTNIPVGPHGPVAREKREEELEYFMTKKYNRLGSKVKRRVSSLNSMLNQPDLQLN</sequence>
<dbReference type="EMBL" id="JBAMIC010000003">
    <property type="protein sequence ID" value="KAK7110551.1"/>
    <property type="molecule type" value="Genomic_DNA"/>
</dbReference>
<dbReference type="InterPro" id="IPR054089">
    <property type="entry name" value="Cep192-like_D3"/>
</dbReference>
<keyword evidence="3" id="KW-1185">Reference proteome</keyword>
<feature type="domain" description="Cep192-like" evidence="1">
    <location>
        <begin position="181"/>
        <end position="252"/>
    </location>
</feature>
<organism evidence="2 3">
    <name type="scientific">Littorina saxatilis</name>
    <dbReference type="NCBI Taxonomy" id="31220"/>
    <lineage>
        <taxon>Eukaryota</taxon>
        <taxon>Metazoa</taxon>
        <taxon>Spiralia</taxon>
        <taxon>Lophotrochozoa</taxon>
        <taxon>Mollusca</taxon>
        <taxon>Gastropoda</taxon>
        <taxon>Caenogastropoda</taxon>
        <taxon>Littorinimorpha</taxon>
        <taxon>Littorinoidea</taxon>
        <taxon>Littorinidae</taxon>
        <taxon>Littorina</taxon>
    </lineage>
</organism>
<reference evidence="2 3" key="1">
    <citation type="submission" date="2024-02" db="EMBL/GenBank/DDBJ databases">
        <title>Chromosome-scale genome assembly of the rough periwinkle Littorina saxatilis.</title>
        <authorList>
            <person name="De Jode A."/>
            <person name="Faria R."/>
            <person name="Formenti G."/>
            <person name="Sims Y."/>
            <person name="Smith T.P."/>
            <person name="Tracey A."/>
            <person name="Wood J.M.D."/>
            <person name="Zagrodzka Z.B."/>
            <person name="Johannesson K."/>
            <person name="Butlin R.K."/>
            <person name="Leder E.H."/>
        </authorList>
    </citation>
    <scope>NUCLEOTIDE SEQUENCE [LARGE SCALE GENOMIC DNA]</scope>
    <source>
        <strain evidence="2">Snail1</strain>
        <tissue evidence="2">Muscle</tissue>
    </source>
</reference>
<protein>
    <recommendedName>
        <fullName evidence="1">Cep192-like domain-containing protein</fullName>
    </recommendedName>
</protein>
<evidence type="ECO:0000313" key="3">
    <source>
        <dbReference type="Proteomes" id="UP001374579"/>
    </source>
</evidence>
<dbReference type="Gene3D" id="2.60.40.10">
    <property type="entry name" value="Immunoglobulins"/>
    <property type="match status" value="2"/>
</dbReference>
<dbReference type="PANTHER" id="PTHR46500">
    <property type="entry name" value="CILIA- AND FLAGELLA-ASSOCIATED PROTEIN 221"/>
    <property type="match status" value="1"/>
</dbReference>
<name>A0AAN9GJR3_9CAEN</name>
<dbReference type="InterPro" id="IPR029676">
    <property type="entry name" value="CFAP221"/>
</dbReference>